<comment type="caution">
    <text evidence="2">The sequence shown here is derived from an EMBL/GenBank/DDBJ whole genome shotgun (WGS) entry which is preliminary data.</text>
</comment>
<evidence type="ECO:0000256" key="1">
    <source>
        <dbReference type="SAM" id="MobiDB-lite"/>
    </source>
</evidence>
<feature type="region of interest" description="Disordered" evidence="1">
    <location>
        <begin position="1"/>
        <end position="23"/>
    </location>
</feature>
<evidence type="ECO:0000313" key="3">
    <source>
        <dbReference type="Proteomes" id="UP001149090"/>
    </source>
</evidence>
<dbReference type="Proteomes" id="UP001149090">
    <property type="component" value="Unassembled WGS sequence"/>
</dbReference>
<evidence type="ECO:0000313" key="2">
    <source>
        <dbReference type="EMBL" id="KAJ5080142.1"/>
    </source>
</evidence>
<reference evidence="2" key="1">
    <citation type="submission" date="2022-10" db="EMBL/GenBank/DDBJ databases">
        <title>Novel sulphate-reducing endosymbionts in the free-living metamonad Anaeramoeba.</title>
        <authorList>
            <person name="Jerlstrom-Hultqvist J."/>
            <person name="Cepicka I."/>
            <person name="Gallot-Lavallee L."/>
            <person name="Salas-Leiva D."/>
            <person name="Curtis B.A."/>
            <person name="Zahonova K."/>
            <person name="Pipaliya S."/>
            <person name="Dacks J."/>
            <person name="Roger A.J."/>
        </authorList>
    </citation>
    <scope>NUCLEOTIDE SEQUENCE</scope>
    <source>
        <strain evidence="2">BMAN</strain>
    </source>
</reference>
<organism evidence="2 3">
    <name type="scientific">Anaeramoeba ignava</name>
    <name type="common">Anaerobic marine amoeba</name>
    <dbReference type="NCBI Taxonomy" id="1746090"/>
    <lineage>
        <taxon>Eukaryota</taxon>
        <taxon>Metamonada</taxon>
        <taxon>Anaeramoebidae</taxon>
        <taxon>Anaeramoeba</taxon>
    </lineage>
</organism>
<proteinExistence type="predicted"/>
<protein>
    <submittedName>
        <fullName evidence="2">Uncharacterized protein</fullName>
    </submittedName>
</protein>
<dbReference type="AlphaFoldDB" id="A0A9Q0RHD9"/>
<accession>A0A9Q0RHD9</accession>
<dbReference type="EMBL" id="JAPDFW010000012">
    <property type="protein sequence ID" value="KAJ5080142.1"/>
    <property type="molecule type" value="Genomic_DNA"/>
</dbReference>
<keyword evidence="3" id="KW-1185">Reference proteome</keyword>
<gene>
    <name evidence="2" type="ORF">M0811_14087</name>
</gene>
<name>A0A9Q0RHD9_ANAIG</name>
<sequence length="77" mass="8765">MLDTALEGTNEEKKSRRGLRQVGGDDDIEATEWILNNPITEDVSKTLEESELEKALKMSLQQNAENTRTTKTRSRSR</sequence>
<feature type="region of interest" description="Disordered" evidence="1">
    <location>
        <begin position="55"/>
        <end position="77"/>
    </location>
</feature>